<dbReference type="RefSeq" id="WP_076399440.1">
    <property type="nucleotide sequence ID" value="NZ_FTOA01000002.1"/>
</dbReference>
<dbReference type="GO" id="GO:0016763">
    <property type="term" value="F:pentosyltransferase activity"/>
    <property type="evidence" value="ECO:0007669"/>
    <property type="project" value="TreeGrafter"/>
</dbReference>
<name>A0A1N7K4K5_9PROT</name>
<sequence>MPVSSRSSSLVTACCVLLAALLVVWLPAFGRKPPPEPAADAVGYLNIAYHLAHHQVFADPGTPPTSTPPSGSMVAPLYPALLAGMMRTDAVFDQHVDCFLHRFYAATDQAALAVACDGVPPEATVTPKGWGHSLTILRLFMALGLALVWLGARRLGLSRPAAGVAFVLAAVSGAYGEYGQQYLTEGLTLPLGTLVSLLLVEGCRALGAPASCKRVLLWWLVAGAAFGGAALTRPTFSYVLYLVVLALGGVALWRLVRRQPLLPVLLAGAALVIGYGVVIAPWLWRNHQLFGLTAITGPYGGYILAQRVAYNAMSAREWLASLLFWLPDFGDSLARLFFPADLLARLDWYSPDAYYVLGNGAWMREMLAQAGSKDALQGWVLREKVFTDLPTHLAVTISLALRGLWVSKYFGLIGAAFWLPSLVGAVRRQQGLWLAFCAPAIVLLGLQAFVSVSIPRYNLLVIPCMAIAAAPLLLAWGQCLSRTVCRLFNKKG</sequence>
<evidence type="ECO:0000256" key="8">
    <source>
        <dbReference type="SAM" id="Phobius"/>
    </source>
</evidence>
<keyword evidence="7 8" id="KW-0472">Membrane</keyword>
<protein>
    <recommendedName>
        <fullName evidence="11">Dolichyl-phosphate-mannose-protein mannosyltransferase</fullName>
    </recommendedName>
</protein>
<feature type="transmembrane region" description="Helical" evidence="8">
    <location>
        <begin position="157"/>
        <end position="176"/>
    </location>
</feature>
<evidence type="ECO:0000256" key="3">
    <source>
        <dbReference type="ARBA" id="ARBA00022676"/>
    </source>
</evidence>
<proteinExistence type="predicted"/>
<accession>A0A1N7K4K5</accession>
<feature type="transmembrane region" description="Helical" evidence="8">
    <location>
        <begin position="409"/>
        <end position="426"/>
    </location>
</feature>
<feature type="transmembrane region" description="Helical" evidence="8">
    <location>
        <begin position="263"/>
        <end position="283"/>
    </location>
</feature>
<dbReference type="GO" id="GO:0005886">
    <property type="term" value="C:plasma membrane"/>
    <property type="evidence" value="ECO:0007669"/>
    <property type="project" value="UniProtKB-SubCell"/>
</dbReference>
<feature type="transmembrane region" description="Helical" evidence="8">
    <location>
        <begin position="130"/>
        <end position="150"/>
    </location>
</feature>
<evidence type="ECO:0000256" key="2">
    <source>
        <dbReference type="ARBA" id="ARBA00022475"/>
    </source>
</evidence>
<feature type="transmembrane region" description="Helical" evidence="8">
    <location>
        <begin position="460"/>
        <end position="481"/>
    </location>
</feature>
<evidence type="ECO:0000313" key="10">
    <source>
        <dbReference type="Proteomes" id="UP000185678"/>
    </source>
</evidence>
<feature type="transmembrane region" description="Helical" evidence="8">
    <location>
        <begin position="238"/>
        <end position="256"/>
    </location>
</feature>
<dbReference type="PANTHER" id="PTHR33908">
    <property type="entry name" value="MANNOSYLTRANSFERASE YKCB-RELATED"/>
    <property type="match status" value="1"/>
</dbReference>
<evidence type="ECO:0000256" key="6">
    <source>
        <dbReference type="ARBA" id="ARBA00022989"/>
    </source>
</evidence>
<dbReference type="OrthoDB" id="7256586at2"/>
<dbReference type="Proteomes" id="UP000185678">
    <property type="component" value="Unassembled WGS sequence"/>
</dbReference>
<keyword evidence="6 8" id="KW-1133">Transmembrane helix</keyword>
<dbReference type="AlphaFoldDB" id="A0A1N7K4K5"/>
<keyword evidence="5 8" id="KW-0812">Transmembrane</keyword>
<organism evidence="9 10">
    <name type="scientific">Insolitispirillum peregrinum</name>
    <dbReference type="NCBI Taxonomy" id="80876"/>
    <lineage>
        <taxon>Bacteria</taxon>
        <taxon>Pseudomonadati</taxon>
        <taxon>Pseudomonadota</taxon>
        <taxon>Alphaproteobacteria</taxon>
        <taxon>Rhodospirillales</taxon>
        <taxon>Novispirillaceae</taxon>
        <taxon>Insolitispirillum</taxon>
    </lineage>
</organism>
<evidence type="ECO:0008006" key="11">
    <source>
        <dbReference type="Google" id="ProtNLM"/>
    </source>
</evidence>
<dbReference type="GO" id="GO:0009103">
    <property type="term" value="P:lipopolysaccharide biosynthetic process"/>
    <property type="evidence" value="ECO:0007669"/>
    <property type="project" value="UniProtKB-ARBA"/>
</dbReference>
<evidence type="ECO:0000256" key="4">
    <source>
        <dbReference type="ARBA" id="ARBA00022679"/>
    </source>
</evidence>
<dbReference type="EMBL" id="FTOA01000002">
    <property type="protein sequence ID" value="SIS56471.1"/>
    <property type="molecule type" value="Genomic_DNA"/>
</dbReference>
<evidence type="ECO:0000256" key="1">
    <source>
        <dbReference type="ARBA" id="ARBA00004651"/>
    </source>
</evidence>
<gene>
    <name evidence="9" type="ORF">SAMN05421779_102601</name>
</gene>
<keyword evidence="10" id="KW-1185">Reference proteome</keyword>
<feature type="transmembrane region" description="Helical" evidence="8">
    <location>
        <begin position="182"/>
        <end position="203"/>
    </location>
</feature>
<keyword evidence="2" id="KW-1003">Cell membrane</keyword>
<dbReference type="STRING" id="80876.SAMN05421779_102601"/>
<keyword evidence="4" id="KW-0808">Transferase</keyword>
<keyword evidence="3" id="KW-0328">Glycosyltransferase</keyword>
<feature type="transmembrane region" description="Helical" evidence="8">
    <location>
        <begin position="215"/>
        <end position="232"/>
    </location>
</feature>
<dbReference type="PANTHER" id="PTHR33908:SF11">
    <property type="entry name" value="MEMBRANE PROTEIN"/>
    <property type="match status" value="1"/>
</dbReference>
<evidence type="ECO:0000313" key="9">
    <source>
        <dbReference type="EMBL" id="SIS56471.1"/>
    </source>
</evidence>
<feature type="transmembrane region" description="Helical" evidence="8">
    <location>
        <begin position="433"/>
        <end position="454"/>
    </location>
</feature>
<evidence type="ECO:0000256" key="5">
    <source>
        <dbReference type="ARBA" id="ARBA00022692"/>
    </source>
</evidence>
<comment type="subcellular location">
    <subcellularLocation>
        <location evidence="1">Cell membrane</location>
        <topology evidence="1">Multi-pass membrane protein</topology>
    </subcellularLocation>
</comment>
<evidence type="ECO:0000256" key="7">
    <source>
        <dbReference type="ARBA" id="ARBA00023136"/>
    </source>
</evidence>
<dbReference type="InterPro" id="IPR050297">
    <property type="entry name" value="LipidA_mod_glycosyltrf_83"/>
</dbReference>
<reference evidence="9 10" key="1">
    <citation type="submission" date="2017-01" db="EMBL/GenBank/DDBJ databases">
        <authorList>
            <person name="Mah S.A."/>
            <person name="Swanson W.J."/>
            <person name="Moy G.W."/>
            <person name="Vacquier V.D."/>
        </authorList>
    </citation>
    <scope>NUCLEOTIDE SEQUENCE [LARGE SCALE GENOMIC DNA]</scope>
    <source>
        <strain evidence="9 10">DSM 11589</strain>
    </source>
</reference>